<keyword evidence="1" id="KW-0732">Signal</keyword>
<dbReference type="RefSeq" id="WP_209635487.1">
    <property type="nucleotide sequence ID" value="NZ_JAGINW010000001.1"/>
</dbReference>
<name>A0ABS4T963_9PSEU</name>
<dbReference type="Proteomes" id="UP001519332">
    <property type="component" value="Unassembled WGS sequence"/>
</dbReference>
<reference evidence="2 3" key="1">
    <citation type="submission" date="2021-03" db="EMBL/GenBank/DDBJ databases">
        <title>Sequencing the genomes of 1000 actinobacteria strains.</title>
        <authorList>
            <person name="Klenk H.-P."/>
        </authorList>
    </citation>
    <scope>NUCLEOTIDE SEQUENCE [LARGE SCALE GENOMIC DNA]</scope>
    <source>
        <strain evidence="2 3">DSM 46670</strain>
    </source>
</reference>
<evidence type="ECO:0000313" key="3">
    <source>
        <dbReference type="Proteomes" id="UP001519332"/>
    </source>
</evidence>
<keyword evidence="3" id="KW-1185">Reference proteome</keyword>
<feature type="signal peptide" evidence="1">
    <location>
        <begin position="1"/>
        <end position="25"/>
    </location>
</feature>
<accession>A0ABS4T963</accession>
<comment type="caution">
    <text evidence="2">The sequence shown here is derived from an EMBL/GenBank/DDBJ whole genome shotgun (WGS) entry which is preliminary data.</text>
</comment>
<protein>
    <submittedName>
        <fullName evidence="2">Uncharacterized protein</fullName>
    </submittedName>
</protein>
<dbReference type="EMBL" id="JAGINW010000001">
    <property type="protein sequence ID" value="MBP2320938.1"/>
    <property type="molecule type" value="Genomic_DNA"/>
</dbReference>
<sequence>MKSRLVSGIVGALLALGLTAAPAVAETTSQESSYYKGKTVVTVDPGAVTAFGFFNIRVDALRPASGASPAYTFPVQRNRHGVTELAGGLQFTANDKCLAAYAPVVNTKTGVVKAWVSSGGKIDLFSLNGQSLVLTDAGAKALNDGLGFTGLFSVGFVFGTYATTGV</sequence>
<gene>
    <name evidence="2" type="ORF">JOF56_001323</name>
</gene>
<feature type="chain" id="PRO_5045284765" evidence="1">
    <location>
        <begin position="26"/>
        <end position="166"/>
    </location>
</feature>
<proteinExistence type="predicted"/>
<evidence type="ECO:0000256" key="1">
    <source>
        <dbReference type="SAM" id="SignalP"/>
    </source>
</evidence>
<evidence type="ECO:0000313" key="2">
    <source>
        <dbReference type="EMBL" id="MBP2320938.1"/>
    </source>
</evidence>
<organism evidence="2 3">
    <name type="scientific">Kibdelosporangium banguiense</name>
    <dbReference type="NCBI Taxonomy" id="1365924"/>
    <lineage>
        <taxon>Bacteria</taxon>
        <taxon>Bacillati</taxon>
        <taxon>Actinomycetota</taxon>
        <taxon>Actinomycetes</taxon>
        <taxon>Pseudonocardiales</taxon>
        <taxon>Pseudonocardiaceae</taxon>
        <taxon>Kibdelosporangium</taxon>
    </lineage>
</organism>